<dbReference type="GO" id="GO:0000139">
    <property type="term" value="C:Golgi membrane"/>
    <property type="evidence" value="ECO:0007669"/>
    <property type="project" value="TreeGrafter"/>
</dbReference>
<comment type="similarity">
    <text evidence="2">Belongs to the nucleotide-sugar transporter family. UDP-galactose:UMP antiporter (TC 2.A.7.11) subfamily.</text>
</comment>
<sequence length="367" mass="39642">MLSLQGLAASEGSSRQASRVRLLRLALGALVFSLVFSYLQERVFSTEDFAFGGWVTFLTYATYTLLGGVEWVFVEGCQRQGRLRDFAGTALLATVGFSLTNYSLQYLDYATRVLFKSSKVLPVMAFGSLIQGKKYSLEEYASGAVLVFGIAIFTLGNKQVSPSFNMLGVLYIILALCCDAAVSNIEEKRFFRLATPCQPGEVLFLLSSFSGLYSLLSLIVSGELSGAVAHSWRHQHVVPFAVAASAAGYFAVSCVLALIRHYGALAAEVIKSLRKVLQVLASLLLFSKPLSWKYALGIACMMLAFIGVPNLKRSGFSGGLMQLPAWSGVAHGSGPHVYRPSLGPRDSAELEKIVEADEEGFPPVAVV</sequence>
<organism evidence="8 9">
    <name type="scientific">Symbiochloris irregularis</name>
    <dbReference type="NCBI Taxonomy" id="706552"/>
    <lineage>
        <taxon>Eukaryota</taxon>
        <taxon>Viridiplantae</taxon>
        <taxon>Chlorophyta</taxon>
        <taxon>core chlorophytes</taxon>
        <taxon>Trebouxiophyceae</taxon>
        <taxon>Trebouxiales</taxon>
        <taxon>Trebouxiaceae</taxon>
        <taxon>Symbiochloris</taxon>
    </lineage>
</organism>
<dbReference type="AlphaFoldDB" id="A0AAW1NT72"/>
<feature type="transmembrane region" description="Helical" evidence="7">
    <location>
        <begin position="86"/>
        <end position="104"/>
    </location>
</feature>
<keyword evidence="9" id="KW-1185">Reference proteome</keyword>
<feature type="transmembrane region" description="Helical" evidence="7">
    <location>
        <begin position="51"/>
        <end position="74"/>
    </location>
</feature>
<feature type="transmembrane region" description="Helical" evidence="7">
    <location>
        <begin position="21"/>
        <end position="39"/>
    </location>
</feature>
<dbReference type="InterPro" id="IPR037185">
    <property type="entry name" value="EmrE-like"/>
</dbReference>
<keyword evidence="3" id="KW-0813">Transport</keyword>
<keyword evidence="6 7" id="KW-0472">Membrane</keyword>
<proteinExistence type="inferred from homology"/>
<reference evidence="8 9" key="1">
    <citation type="journal article" date="2024" name="Nat. Commun.">
        <title>Phylogenomics reveals the evolutionary origins of lichenization in chlorophyte algae.</title>
        <authorList>
            <person name="Puginier C."/>
            <person name="Libourel C."/>
            <person name="Otte J."/>
            <person name="Skaloud P."/>
            <person name="Haon M."/>
            <person name="Grisel S."/>
            <person name="Petersen M."/>
            <person name="Berrin J.G."/>
            <person name="Delaux P.M."/>
            <person name="Dal Grande F."/>
            <person name="Keller J."/>
        </authorList>
    </citation>
    <scope>NUCLEOTIDE SEQUENCE [LARGE SCALE GENOMIC DNA]</scope>
    <source>
        <strain evidence="8 9">SAG 2036</strain>
    </source>
</reference>
<dbReference type="Proteomes" id="UP001465755">
    <property type="component" value="Unassembled WGS sequence"/>
</dbReference>
<feature type="transmembrane region" description="Helical" evidence="7">
    <location>
        <begin position="140"/>
        <end position="157"/>
    </location>
</feature>
<evidence type="ECO:0000256" key="5">
    <source>
        <dbReference type="ARBA" id="ARBA00022989"/>
    </source>
</evidence>
<dbReference type="GO" id="GO:0005789">
    <property type="term" value="C:endoplasmic reticulum membrane"/>
    <property type="evidence" value="ECO:0007669"/>
    <property type="project" value="TreeGrafter"/>
</dbReference>
<protein>
    <submittedName>
        <fullName evidence="8">Uncharacterized protein</fullName>
    </submittedName>
</protein>
<dbReference type="PANTHER" id="PTHR10778:SF8">
    <property type="entry name" value="ADENOSINE 3'-PHOSPHO 5'-PHOSPHOSULFATE TRANSPORTER 2"/>
    <property type="match status" value="1"/>
</dbReference>
<feature type="transmembrane region" description="Helical" evidence="7">
    <location>
        <begin position="202"/>
        <end position="225"/>
    </location>
</feature>
<dbReference type="EMBL" id="JALJOQ010000104">
    <property type="protein sequence ID" value="KAK9797793.1"/>
    <property type="molecule type" value="Genomic_DNA"/>
</dbReference>
<keyword evidence="5 7" id="KW-1133">Transmembrane helix</keyword>
<dbReference type="SUPFAM" id="SSF103481">
    <property type="entry name" value="Multidrug resistance efflux transporter EmrE"/>
    <property type="match status" value="1"/>
</dbReference>
<evidence type="ECO:0000256" key="2">
    <source>
        <dbReference type="ARBA" id="ARBA00008349"/>
    </source>
</evidence>
<evidence type="ECO:0000256" key="3">
    <source>
        <dbReference type="ARBA" id="ARBA00022448"/>
    </source>
</evidence>
<dbReference type="InterPro" id="IPR013657">
    <property type="entry name" value="SCL35B1-4/HUT1"/>
</dbReference>
<evidence type="ECO:0000256" key="1">
    <source>
        <dbReference type="ARBA" id="ARBA00004141"/>
    </source>
</evidence>
<dbReference type="Pfam" id="PF08449">
    <property type="entry name" value="UAA"/>
    <property type="match status" value="1"/>
</dbReference>
<feature type="transmembrane region" description="Helical" evidence="7">
    <location>
        <begin position="164"/>
        <end position="182"/>
    </location>
</feature>
<accession>A0AAW1NT72</accession>
<comment type="subcellular location">
    <subcellularLocation>
        <location evidence="1">Membrane</location>
        <topology evidence="1">Multi-pass membrane protein</topology>
    </subcellularLocation>
</comment>
<evidence type="ECO:0000313" key="9">
    <source>
        <dbReference type="Proteomes" id="UP001465755"/>
    </source>
</evidence>
<feature type="transmembrane region" description="Helical" evidence="7">
    <location>
        <begin position="292"/>
        <end position="311"/>
    </location>
</feature>
<name>A0AAW1NT72_9CHLO</name>
<evidence type="ECO:0000313" key="8">
    <source>
        <dbReference type="EMBL" id="KAK9797793.1"/>
    </source>
</evidence>
<evidence type="ECO:0000256" key="6">
    <source>
        <dbReference type="ARBA" id="ARBA00023136"/>
    </source>
</evidence>
<evidence type="ECO:0000256" key="4">
    <source>
        <dbReference type="ARBA" id="ARBA00022692"/>
    </source>
</evidence>
<dbReference type="PANTHER" id="PTHR10778">
    <property type="entry name" value="SOLUTE CARRIER FAMILY 35 MEMBER B"/>
    <property type="match status" value="1"/>
</dbReference>
<feature type="transmembrane region" description="Helical" evidence="7">
    <location>
        <begin position="237"/>
        <end position="259"/>
    </location>
</feature>
<gene>
    <name evidence="8" type="ORF">WJX73_005980</name>
</gene>
<evidence type="ECO:0000256" key="7">
    <source>
        <dbReference type="SAM" id="Phobius"/>
    </source>
</evidence>
<dbReference type="GO" id="GO:0046964">
    <property type="term" value="F:3'-phosphoadenosine 5'-phosphosulfate transmembrane transporter activity"/>
    <property type="evidence" value="ECO:0007669"/>
    <property type="project" value="TreeGrafter"/>
</dbReference>
<comment type="caution">
    <text evidence="8">The sequence shown here is derived from an EMBL/GenBank/DDBJ whole genome shotgun (WGS) entry which is preliminary data.</text>
</comment>
<keyword evidence="4 7" id="KW-0812">Transmembrane</keyword>